<evidence type="ECO:0000313" key="3">
    <source>
        <dbReference type="Proteomes" id="UP001230188"/>
    </source>
</evidence>
<name>A0AAD7XII1_9STRA</name>
<dbReference type="SMART" id="SM00382">
    <property type="entry name" value="AAA"/>
    <property type="match status" value="1"/>
</dbReference>
<dbReference type="Gene3D" id="3.40.50.300">
    <property type="entry name" value="P-loop containing nucleotide triphosphate hydrolases"/>
    <property type="match status" value="1"/>
</dbReference>
<dbReference type="AlphaFoldDB" id="A0AAD7XII1"/>
<organism evidence="2 3">
    <name type="scientific">Chrysophaeum taylorii</name>
    <dbReference type="NCBI Taxonomy" id="2483200"/>
    <lineage>
        <taxon>Eukaryota</taxon>
        <taxon>Sar</taxon>
        <taxon>Stramenopiles</taxon>
        <taxon>Ochrophyta</taxon>
        <taxon>Pelagophyceae</taxon>
        <taxon>Pelagomonadales</taxon>
        <taxon>Pelagomonadaceae</taxon>
        <taxon>Chrysophaeum</taxon>
    </lineage>
</organism>
<dbReference type="SUPFAM" id="SSF52540">
    <property type="entry name" value="P-loop containing nucleoside triphosphate hydrolases"/>
    <property type="match status" value="2"/>
</dbReference>
<dbReference type="GO" id="GO:0034098">
    <property type="term" value="C:VCP-NPL4-UFD1 AAA ATPase complex"/>
    <property type="evidence" value="ECO:0007669"/>
    <property type="project" value="TreeGrafter"/>
</dbReference>
<dbReference type="Proteomes" id="UP001230188">
    <property type="component" value="Unassembled WGS sequence"/>
</dbReference>
<keyword evidence="3" id="KW-1185">Reference proteome</keyword>
<gene>
    <name evidence="2" type="ORF">CTAYLR_002632</name>
</gene>
<dbReference type="GO" id="GO:0030970">
    <property type="term" value="P:retrograde protein transport, ER to cytosol"/>
    <property type="evidence" value="ECO:0007669"/>
    <property type="project" value="TreeGrafter"/>
</dbReference>
<dbReference type="GO" id="GO:0016887">
    <property type="term" value="F:ATP hydrolysis activity"/>
    <property type="evidence" value="ECO:0007669"/>
    <property type="project" value="InterPro"/>
</dbReference>
<dbReference type="InterPro" id="IPR027417">
    <property type="entry name" value="P-loop_NTPase"/>
</dbReference>
<accession>A0AAD7XII1</accession>
<dbReference type="GO" id="GO:0051228">
    <property type="term" value="P:mitotic spindle disassembly"/>
    <property type="evidence" value="ECO:0007669"/>
    <property type="project" value="TreeGrafter"/>
</dbReference>
<feature type="domain" description="AAA+ ATPase" evidence="1">
    <location>
        <begin position="186"/>
        <end position="322"/>
    </location>
</feature>
<dbReference type="GO" id="GO:0005634">
    <property type="term" value="C:nucleus"/>
    <property type="evidence" value="ECO:0007669"/>
    <property type="project" value="TreeGrafter"/>
</dbReference>
<dbReference type="InterPro" id="IPR003959">
    <property type="entry name" value="ATPase_AAA_core"/>
</dbReference>
<dbReference type="GO" id="GO:0005829">
    <property type="term" value="C:cytosol"/>
    <property type="evidence" value="ECO:0007669"/>
    <property type="project" value="TreeGrafter"/>
</dbReference>
<sequence length="324" mass="35039">MVSPPPPGLEAIGELVLRAARAGVVKGAVIVGRAGTGKTRLGVWLSAELAWPTQWLSTQSLKYRSPLVIVDVELLNGRERAIWLREVDRTRAFTLVLSREDVRLSSRFGLRLEISALDETARSAILPPNLLSASRGYTLAECECLAAGRVPVRTALEGTWLRDFPEVGRVGNPETLYALREAVVVRGEHCVCYGPTGSGKTLALRWVAREAHAAGLEVLELNVFELLRPKLGATEKAIAAAFRTARQTRCVVLMDNLEVIGAPRGNDTTVEGSLDRAVGTLLVEMCDGDFVVVAAVPRLGALDEALLRPGRLGTRLSFRVPPPP</sequence>
<dbReference type="InterPro" id="IPR050168">
    <property type="entry name" value="AAA_ATPase_domain"/>
</dbReference>
<dbReference type="Pfam" id="PF00004">
    <property type="entry name" value="AAA"/>
    <property type="match status" value="1"/>
</dbReference>
<evidence type="ECO:0000259" key="1">
    <source>
        <dbReference type="SMART" id="SM00382"/>
    </source>
</evidence>
<dbReference type="PANTHER" id="PTHR23077:SF197">
    <property type="entry name" value="DIVISION CYCLE PROTEIN, PUTATIVE-RELATED"/>
    <property type="match status" value="1"/>
</dbReference>
<comment type="caution">
    <text evidence="2">The sequence shown here is derived from an EMBL/GenBank/DDBJ whole genome shotgun (WGS) entry which is preliminary data.</text>
</comment>
<dbReference type="InterPro" id="IPR003593">
    <property type="entry name" value="AAA+_ATPase"/>
</dbReference>
<dbReference type="GO" id="GO:0031593">
    <property type="term" value="F:polyubiquitin modification-dependent protein binding"/>
    <property type="evidence" value="ECO:0007669"/>
    <property type="project" value="TreeGrafter"/>
</dbReference>
<dbReference type="GO" id="GO:0005524">
    <property type="term" value="F:ATP binding"/>
    <property type="evidence" value="ECO:0007669"/>
    <property type="project" value="InterPro"/>
</dbReference>
<evidence type="ECO:0000313" key="2">
    <source>
        <dbReference type="EMBL" id="KAJ8602836.1"/>
    </source>
</evidence>
<dbReference type="EMBL" id="JAQMWT010000366">
    <property type="protein sequence ID" value="KAJ8602836.1"/>
    <property type="molecule type" value="Genomic_DNA"/>
</dbReference>
<reference evidence="2" key="1">
    <citation type="submission" date="2023-01" db="EMBL/GenBank/DDBJ databases">
        <title>Metagenome sequencing of chrysophaentin producing Chrysophaeum taylorii.</title>
        <authorList>
            <person name="Davison J."/>
            <person name="Bewley C."/>
        </authorList>
    </citation>
    <scope>NUCLEOTIDE SEQUENCE</scope>
    <source>
        <strain evidence="2">NIES-1699</strain>
    </source>
</reference>
<protein>
    <recommendedName>
        <fullName evidence="1">AAA+ ATPase domain-containing protein</fullName>
    </recommendedName>
</protein>
<dbReference type="GO" id="GO:0097352">
    <property type="term" value="P:autophagosome maturation"/>
    <property type="evidence" value="ECO:0007669"/>
    <property type="project" value="TreeGrafter"/>
</dbReference>
<dbReference type="PANTHER" id="PTHR23077">
    <property type="entry name" value="AAA-FAMILY ATPASE"/>
    <property type="match status" value="1"/>
</dbReference>
<proteinExistence type="predicted"/>